<keyword evidence="3" id="KW-0202">Cytokine</keyword>
<evidence type="ECO:0000256" key="4">
    <source>
        <dbReference type="ARBA" id="ARBA00022525"/>
    </source>
</evidence>
<comment type="caution">
    <text evidence="14">The sequence shown here is derived from an EMBL/GenBank/DDBJ whole genome shotgun (WGS) entry which is preliminary data.</text>
</comment>
<keyword evidence="15" id="KW-1185">Reference proteome</keyword>
<dbReference type="GeneID" id="87819704"/>
<dbReference type="EC" id="5.3.2.1" evidence="9"/>
<organism evidence="14 15">
    <name type="scientific">Dichotomopilus funicola</name>
    <dbReference type="NCBI Taxonomy" id="1934379"/>
    <lineage>
        <taxon>Eukaryota</taxon>
        <taxon>Fungi</taxon>
        <taxon>Dikarya</taxon>
        <taxon>Ascomycota</taxon>
        <taxon>Pezizomycotina</taxon>
        <taxon>Sordariomycetes</taxon>
        <taxon>Sordariomycetidae</taxon>
        <taxon>Sordariales</taxon>
        <taxon>Chaetomiaceae</taxon>
        <taxon>Dichotomopilus</taxon>
    </lineage>
</organism>
<dbReference type="SUPFAM" id="SSF55331">
    <property type="entry name" value="Tautomerase/MIF"/>
    <property type="match status" value="1"/>
</dbReference>
<evidence type="ECO:0000256" key="13">
    <source>
        <dbReference type="SAM" id="MobiDB-lite"/>
    </source>
</evidence>
<evidence type="ECO:0000256" key="9">
    <source>
        <dbReference type="ARBA" id="ARBA00039086"/>
    </source>
</evidence>
<evidence type="ECO:0000256" key="8">
    <source>
        <dbReference type="ARBA" id="ARBA00038932"/>
    </source>
</evidence>
<feature type="region of interest" description="Disordered" evidence="13">
    <location>
        <begin position="46"/>
        <end position="75"/>
    </location>
</feature>
<dbReference type="Gene3D" id="3.30.429.10">
    <property type="entry name" value="Macrophage Migration Inhibitory Factor"/>
    <property type="match status" value="1"/>
</dbReference>
<dbReference type="InterPro" id="IPR014347">
    <property type="entry name" value="Tautomerase/MIF_sf"/>
</dbReference>
<dbReference type="EC" id="5.3.3.12" evidence="8"/>
<evidence type="ECO:0000256" key="11">
    <source>
        <dbReference type="ARBA" id="ARBA00041912"/>
    </source>
</evidence>
<comment type="subcellular location">
    <subcellularLocation>
        <location evidence="1">Secreted</location>
    </subcellularLocation>
</comment>
<comment type="similarity">
    <text evidence="2">Belongs to the MIF family.</text>
</comment>
<dbReference type="GO" id="GO:0050178">
    <property type="term" value="F:phenylpyruvate tautomerase activity"/>
    <property type="evidence" value="ECO:0007669"/>
    <property type="project" value="UniProtKB-EC"/>
</dbReference>
<evidence type="ECO:0000313" key="14">
    <source>
        <dbReference type="EMBL" id="KAK4146248.1"/>
    </source>
</evidence>
<accession>A0AAN6V7E2</accession>
<dbReference type="GO" id="GO:0004167">
    <property type="term" value="F:dopachrome isomerase activity"/>
    <property type="evidence" value="ECO:0007669"/>
    <property type="project" value="UniProtKB-EC"/>
</dbReference>
<evidence type="ECO:0000256" key="10">
    <source>
        <dbReference type="ARBA" id="ARBA00041631"/>
    </source>
</evidence>
<dbReference type="RefSeq" id="XP_062639619.1">
    <property type="nucleotide sequence ID" value="XM_062783091.1"/>
</dbReference>
<gene>
    <name evidence="14" type="ORF">C8A04DRAFT_35222</name>
</gene>
<dbReference type="GO" id="GO:0005576">
    <property type="term" value="C:extracellular region"/>
    <property type="evidence" value="ECO:0007669"/>
    <property type="project" value="UniProtKB-SubCell"/>
</dbReference>
<evidence type="ECO:0000256" key="6">
    <source>
        <dbReference type="ARBA" id="ARBA00036735"/>
    </source>
</evidence>
<dbReference type="Pfam" id="PF01187">
    <property type="entry name" value="MIF"/>
    <property type="match status" value="1"/>
</dbReference>
<dbReference type="AlphaFoldDB" id="A0AAN6V7E2"/>
<keyword evidence="4" id="KW-0964">Secreted</keyword>
<evidence type="ECO:0000256" key="7">
    <source>
        <dbReference type="ARBA" id="ARBA00036823"/>
    </source>
</evidence>
<dbReference type="PANTHER" id="PTHR11954">
    <property type="entry name" value="D-DOPACHROME DECARBOXYLASE"/>
    <property type="match status" value="1"/>
</dbReference>
<reference evidence="14" key="2">
    <citation type="submission" date="2023-05" db="EMBL/GenBank/DDBJ databases">
        <authorList>
            <consortium name="Lawrence Berkeley National Laboratory"/>
            <person name="Steindorff A."/>
            <person name="Hensen N."/>
            <person name="Bonometti L."/>
            <person name="Westerberg I."/>
            <person name="Brannstrom I.O."/>
            <person name="Guillou S."/>
            <person name="Cros-Aarteil S."/>
            <person name="Calhoun S."/>
            <person name="Haridas S."/>
            <person name="Kuo A."/>
            <person name="Mondo S."/>
            <person name="Pangilinan J."/>
            <person name="Riley R."/>
            <person name="Labutti K."/>
            <person name="Andreopoulos B."/>
            <person name="Lipzen A."/>
            <person name="Chen C."/>
            <person name="Yanf M."/>
            <person name="Daum C."/>
            <person name="Ng V."/>
            <person name="Clum A."/>
            <person name="Ohm R."/>
            <person name="Martin F."/>
            <person name="Silar P."/>
            <person name="Natvig D."/>
            <person name="Lalanne C."/>
            <person name="Gautier V."/>
            <person name="Ament-Velasquez S.L."/>
            <person name="Kruys A."/>
            <person name="Hutchinson M.I."/>
            <person name="Powell A.J."/>
            <person name="Barry K."/>
            <person name="Miller A.N."/>
            <person name="Grigoriev I.V."/>
            <person name="Debuchy R."/>
            <person name="Gladieux P."/>
            <person name="Thoren M.H."/>
            <person name="Johannesson H."/>
        </authorList>
    </citation>
    <scope>NUCLEOTIDE SEQUENCE</scope>
    <source>
        <strain evidence="14">CBS 141.50</strain>
    </source>
</reference>
<dbReference type="Proteomes" id="UP001302676">
    <property type="component" value="Unassembled WGS sequence"/>
</dbReference>
<protein>
    <recommendedName>
        <fullName evidence="12">L-dopachrome isomerase</fullName>
        <ecNumber evidence="9">5.3.2.1</ecNumber>
        <ecNumber evidence="8">5.3.3.12</ecNumber>
    </recommendedName>
    <alternativeName>
        <fullName evidence="10">L-dopachrome tautomerase</fullName>
    </alternativeName>
    <alternativeName>
        <fullName evidence="11">Phenylpyruvate tautomerase</fullName>
    </alternativeName>
</protein>
<evidence type="ECO:0000313" key="15">
    <source>
        <dbReference type="Proteomes" id="UP001302676"/>
    </source>
</evidence>
<comment type="catalytic activity">
    <reaction evidence="6">
        <text>3-phenylpyruvate = enol-phenylpyruvate</text>
        <dbReference type="Rhea" id="RHEA:17097"/>
        <dbReference type="ChEBI" id="CHEBI:16815"/>
        <dbReference type="ChEBI" id="CHEBI:18005"/>
        <dbReference type="EC" id="5.3.2.1"/>
    </reaction>
</comment>
<evidence type="ECO:0000256" key="2">
    <source>
        <dbReference type="ARBA" id="ARBA00005851"/>
    </source>
</evidence>
<evidence type="ECO:0000256" key="1">
    <source>
        <dbReference type="ARBA" id="ARBA00004613"/>
    </source>
</evidence>
<evidence type="ECO:0000256" key="3">
    <source>
        <dbReference type="ARBA" id="ARBA00022514"/>
    </source>
</evidence>
<dbReference type="EMBL" id="MU853563">
    <property type="protein sequence ID" value="KAK4146248.1"/>
    <property type="molecule type" value="Genomic_DNA"/>
</dbReference>
<keyword evidence="5" id="KW-0413">Isomerase</keyword>
<sequence>MSPSPRSETRSTKRETRLERIFFEHEIQSPEALSVAPVAEETHAMRTVDETLPLGRARSTSKPKPKPRTSDLARQRSKRNFFEDAFSVHPTSPARERVHGDAIVTAEVKTNVIIRDEFAFITELAYHLSSRYQRPVSSIVITLHHGACMFFAGSFEPAYTMSVAALATQLQPTTNKRNAALIQRHMAETLGVPPERGLVRFVPVQEVHLACGGKTVAGEVEELERKGGWPGTVDEGECGNAGGSPLGAECEDGSSPLMGLKPTRTERSLTALRPPTGNIPTPELTPPGSGDEGVSGTPGSYFKGSPELDRAGFHHVSQPQQQQHKSARRKKSFVSTIFRRSSTKSPDRLSLPTIVDERLGVV</sequence>
<evidence type="ECO:0000256" key="12">
    <source>
        <dbReference type="ARBA" id="ARBA00042730"/>
    </source>
</evidence>
<feature type="region of interest" description="Disordered" evidence="13">
    <location>
        <begin position="225"/>
        <end position="349"/>
    </location>
</feature>
<reference evidence="14" key="1">
    <citation type="journal article" date="2023" name="Mol. Phylogenet. Evol.">
        <title>Genome-scale phylogeny and comparative genomics of the fungal order Sordariales.</title>
        <authorList>
            <person name="Hensen N."/>
            <person name="Bonometti L."/>
            <person name="Westerberg I."/>
            <person name="Brannstrom I.O."/>
            <person name="Guillou S."/>
            <person name="Cros-Aarteil S."/>
            <person name="Calhoun S."/>
            <person name="Haridas S."/>
            <person name="Kuo A."/>
            <person name="Mondo S."/>
            <person name="Pangilinan J."/>
            <person name="Riley R."/>
            <person name="LaButti K."/>
            <person name="Andreopoulos B."/>
            <person name="Lipzen A."/>
            <person name="Chen C."/>
            <person name="Yan M."/>
            <person name="Daum C."/>
            <person name="Ng V."/>
            <person name="Clum A."/>
            <person name="Steindorff A."/>
            <person name="Ohm R.A."/>
            <person name="Martin F."/>
            <person name="Silar P."/>
            <person name="Natvig D.O."/>
            <person name="Lalanne C."/>
            <person name="Gautier V."/>
            <person name="Ament-Velasquez S.L."/>
            <person name="Kruys A."/>
            <person name="Hutchinson M.I."/>
            <person name="Powell A.J."/>
            <person name="Barry K."/>
            <person name="Miller A.N."/>
            <person name="Grigoriev I.V."/>
            <person name="Debuchy R."/>
            <person name="Gladieux P."/>
            <person name="Hiltunen Thoren M."/>
            <person name="Johannesson H."/>
        </authorList>
    </citation>
    <scope>NUCLEOTIDE SEQUENCE</scope>
    <source>
        <strain evidence="14">CBS 141.50</strain>
    </source>
</reference>
<dbReference type="PANTHER" id="PTHR11954:SF6">
    <property type="entry name" value="MACROPHAGE MIGRATION INHIBITORY FACTOR"/>
    <property type="match status" value="1"/>
</dbReference>
<dbReference type="InterPro" id="IPR001398">
    <property type="entry name" value="Macrophage_inhib_fac"/>
</dbReference>
<comment type="catalytic activity">
    <reaction evidence="7">
        <text>L-dopachrome = 5,6-dihydroxyindole-2-carboxylate</text>
        <dbReference type="Rhea" id="RHEA:13041"/>
        <dbReference type="ChEBI" id="CHEBI:16875"/>
        <dbReference type="ChEBI" id="CHEBI:57509"/>
        <dbReference type="EC" id="5.3.3.12"/>
    </reaction>
</comment>
<feature type="compositionally biased region" description="Polar residues" evidence="13">
    <location>
        <begin position="333"/>
        <end position="344"/>
    </location>
</feature>
<proteinExistence type="inferred from homology"/>
<name>A0AAN6V7E2_9PEZI</name>
<evidence type="ECO:0000256" key="5">
    <source>
        <dbReference type="ARBA" id="ARBA00023235"/>
    </source>
</evidence>